<dbReference type="Pfam" id="PF00593">
    <property type="entry name" value="TonB_dep_Rec_b-barrel"/>
    <property type="match status" value="1"/>
</dbReference>
<dbReference type="CDD" id="cd01347">
    <property type="entry name" value="ligand_gated_channel"/>
    <property type="match status" value="1"/>
</dbReference>
<accession>A0A7X3FXA9</accession>
<feature type="short sequence motif" description="TonB box" evidence="12">
    <location>
        <begin position="86"/>
        <end position="92"/>
    </location>
</feature>
<keyword evidence="9 11" id="KW-0472">Membrane</keyword>
<evidence type="ECO:0000256" key="3">
    <source>
        <dbReference type="ARBA" id="ARBA00022452"/>
    </source>
</evidence>
<organism evidence="16 17">
    <name type="scientific">Massilia cellulosiltytica</name>
    <dbReference type="NCBI Taxonomy" id="2683234"/>
    <lineage>
        <taxon>Bacteria</taxon>
        <taxon>Pseudomonadati</taxon>
        <taxon>Pseudomonadota</taxon>
        <taxon>Betaproteobacteria</taxon>
        <taxon>Burkholderiales</taxon>
        <taxon>Oxalobacteraceae</taxon>
        <taxon>Telluria group</taxon>
        <taxon>Massilia</taxon>
    </lineage>
</organism>
<dbReference type="SUPFAM" id="SSF56935">
    <property type="entry name" value="Porins"/>
    <property type="match status" value="1"/>
</dbReference>
<dbReference type="GO" id="GO:0009279">
    <property type="term" value="C:cell outer membrane"/>
    <property type="evidence" value="ECO:0007669"/>
    <property type="project" value="UniProtKB-SubCell"/>
</dbReference>
<dbReference type="AlphaFoldDB" id="A0A7X3FXA9"/>
<reference evidence="16 17" key="1">
    <citation type="submission" date="2019-12" db="EMBL/GenBank/DDBJ databases">
        <authorList>
            <person name="Li C."/>
            <person name="Zhao J."/>
        </authorList>
    </citation>
    <scope>NUCLEOTIDE SEQUENCE [LARGE SCALE GENOMIC DNA]</scope>
    <source>
        <strain evidence="16 17">NEAU-DD11</strain>
    </source>
</reference>
<keyword evidence="4" id="KW-0410">Iron transport</keyword>
<sequence length="840" mass="92112">MRILRHHAESFSFACMDGRNVPVFLFRRNWKRCQPRRATGQTDNKETHMRYPGKSKPAAAAIATALLAMSAHAQDAQQADPGKLETVVVTANKRAQNLQDVPASITVLGDAVLQRSNVRELDDLPALSPALTLSYGTQPGNFSINMRGVGTYSLGIGVEADVAVIVDDIPLGMQANAFKDLADVNRIEVLKGPQSTLFGKSSIAGALNITTKPIGGPVRTTATLLATNDDEWRAGVSVSGAVSDTFRMRVAASKTNYDGTLNNLTTGGKLNGSKGDNLNAKFEWRPTDDLTFTLTPHYNRTEKFCCTTAFTSMTPGGLYRNAPQLPQSVVLAGININPSNRDVRNDYPTGGKFHDWGTGLKIDYGLANGLTLSSISSYSKYHMDDYQDNDATDIDILQFLALPNGAPTQMHGGLYQYGVFNVKSTTQEFRITSPDRGPIRYVAGLWYGKNDLNRELAKAPLIQNYGTNYGADAWNINKAVYGQGSWDFRPDTSVIVGARLNDEDTGYNFRRYTVPPQAFAQTEFYTRSDSNTSRTWKLGLEHRLDKDAMVYGTISTGHKGIAYDLTSSFTAVLAARPPVAPETARSYEVGWKQSLWDNRAMFSLAAFRTDFRNFQQSAGFFDYDGIFRTALNSIGGLRTQGVELEGSARVTRRLQLNGSLAYTEATIREFRNGPCYNVLNAAGTAAVPGPGCYQSPEFNNTNVQDLAGKTLPNAPKVKVNLGGQLDVPLPALPFDGFIAATTRYQSRTQFSLNQDPNTVQGAYSITNLTFGAADRGGRWKATLFINNLFDRQYAAGLNNSIANSTWSPKAPNTPHAVNTTEWLPPRDWHRYFGVRADLTF</sequence>
<dbReference type="InterPro" id="IPR039426">
    <property type="entry name" value="TonB-dep_rcpt-like"/>
</dbReference>
<dbReference type="InterPro" id="IPR010916">
    <property type="entry name" value="TonB_box_CS"/>
</dbReference>
<evidence type="ECO:0000256" key="9">
    <source>
        <dbReference type="ARBA" id="ARBA00023136"/>
    </source>
</evidence>
<dbReference type="Proteomes" id="UP000443353">
    <property type="component" value="Unassembled WGS sequence"/>
</dbReference>
<dbReference type="PANTHER" id="PTHR32552:SF81">
    <property type="entry name" value="TONB-DEPENDENT OUTER MEMBRANE RECEPTOR"/>
    <property type="match status" value="1"/>
</dbReference>
<feature type="domain" description="TonB-dependent receptor plug" evidence="15">
    <location>
        <begin position="98"/>
        <end position="206"/>
    </location>
</feature>
<dbReference type="PANTHER" id="PTHR32552">
    <property type="entry name" value="FERRICHROME IRON RECEPTOR-RELATED"/>
    <property type="match status" value="1"/>
</dbReference>
<dbReference type="Gene3D" id="2.40.170.20">
    <property type="entry name" value="TonB-dependent receptor, beta-barrel domain"/>
    <property type="match status" value="1"/>
</dbReference>
<protein>
    <submittedName>
        <fullName evidence="16">TonB-dependent receptor</fullName>
    </submittedName>
</protein>
<evidence type="ECO:0000256" key="13">
    <source>
        <dbReference type="RuleBase" id="RU003357"/>
    </source>
</evidence>
<dbReference type="PROSITE" id="PS00430">
    <property type="entry name" value="TONB_DEPENDENT_REC_1"/>
    <property type="match status" value="1"/>
</dbReference>
<evidence type="ECO:0000259" key="15">
    <source>
        <dbReference type="Pfam" id="PF07715"/>
    </source>
</evidence>
<keyword evidence="6" id="KW-0408">Iron</keyword>
<dbReference type="GO" id="GO:0006826">
    <property type="term" value="P:iron ion transport"/>
    <property type="evidence" value="ECO:0007669"/>
    <property type="project" value="UniProtKB-KW"/>
</dbReference>
<feature type="domain" description="TonB-dependent receptor-like beta-barrel" evidence="14">
    <location>
        <begin position="319"/>
        <end position="788"/>
    </location>
</feature>
<evidence type="ECO:0000256" key="6">
    <source>
        <dbReference type="ARBA" id="ARBA00023004"/>
    </source>
</evidence>
<evidence type="ECO:0000256" key="4">
    <source>
        <dbReference type="ARBA" id="ARBA00022496"/>
    </source>
</evidence>
<dbReference type="InterPro" id="IPR000531">
    <property type="entry name" value="Beta-barrel_TonB"/>
</dbReference>
<keyword evidence="17" id="KW-1185">Reference proteome</keyword>
<evidence type="ECO:0000259" key="14">
    <source>
        <dbReference type="Pfam" id="PF00593"/>
    </source>
</evidence>
<evidence type="ECO:0000256" key="8">
    <source>
        <dbReference type="ARBA" id="ARBA00023077"/>
    </source>
</evidence>
<comment type="caution">
    <text evidence="16">The sequence shown here is derived from an EMBL/GenBank/DDBJ whole genome shotgun (WGS) entry which is preliminary data.</text>
</comment>
<comment type="subcellular location">
    <subcellularLocation>
        <location evidence="1 11">Cell outer membrane</location>
        <topology evidence="1 11">Multi-pass membrane protein</topology>
    </subcellularLocation>
</comment>
<keyword evidence="3 11" id="KW-1134">Transmembrane beta strand</keyword>
<proteinExistence type="inferred from homology"/>
<keyword evidence="10 11" id="KW-0998">Cell outer membrane</keyword>
<dbReference type="PROSITE" id="PS52016">
    <property type="entry name" value="TONB_DEPENDENT_REC_3"/>
    <property type="match status" value="1"/>
</dbReference>
<keyword evidence="16" id="KW-0675">Receptor</keyword>
<evidence type="ECO:0000256" key="2">
    <source>
        <dbReference type="ARBA" id="ARBA00022448"/>
    </source>
</evidence>
<comment type="similarity">
    <text evidence="11 13">Belongs to the TonB-dependent receptor family.</text>
</comment>
<evidence type="ECO:0000256" key="10">
    <source>
        <dbReference type="ARBA" id="ARBA00023237"/>
    </source>
</evidence>
<keyword evidence="2 11" id="KW-0813">Transport</keyword>
<dbReference type="EMBL" id="WSES01000002">
    <property type="protein sequence ID" value="MVW59677.1"/>
    <property type="molecule type" value="Genomic_DNA"/>
</dbReference>
<evidence type="ECO:0000256" key="5">
    <source>
        <dbReference type="ARBA" id="ARBA00022692"/>
    </source>
</evidence>
<dbReference type="InterPro" id="IPR012910">
    <property type="entry name" value="Plug_dom"/>
</dbReference>
<evidence type="ECO:0000256" key="12">
    <source>
        <dbReference type="PROSITE-ProRule" id="PRU10143"/>
    </source>
</evidence>
<evidence type="ECO:0000313" key="17">
    <source>
        <dbReference type="Proteomes" id="UP000443353"/>
    </source>
</evidence>
<keyword evidence="8 12" id="KW-0798">TonB box</keyword>
<name>A0A7X3FXA9_9BURK</name>
<evidence type="ECO:0000313" key="16">
    <source>
        <dbReference type="EMBL" id="MVW59677.1"/>
    </source>
</evidence>
<evidence type="ECO:0000256" key="11">
    <source>
        <dbReference type="PROSITE-ProRule" id="PRU01360"/>
    </source>
</evidence>
<gene>
    <name evidence="16" type="ORF">GPY61_07020</name>
</gene>
<evidence type="ECO:0000256" key="7">
    <source>
        <dbReference type="ARBA" id="ARBA00023065"/>
    </source>
</evidence>
<evidence type="ECO:0000256" key="1">
    <source>
        <dbReference type="ARBA" id="ARBA00004571"/>
    </source>
</evidence>
<dbReference type="Pfam" id="PF07715">
    <property type="entry name" value="Plug"/>
    <property type="match status" value="1"/>
</dbReference>
<dbReference type="InterPro" id="IPR036942">
    <property type="entry name" value="Beta-barrel_TonB_sf"/>
</dbReference>
<keyword evidence="5 11" id="KW-0812">Transmembrane</keyword>
<keyword evidence="7" id="KW-0406">Ion transport</keyword>